<sequence length="90" mass="10202">MHFKIAVGTPAFLATLLLLPDFFFMIRRLPFYVLSENGSRNKSARTSLCVHFESTVGAKGAKRDIKRKGGKLPNFIDKREEDLSKKKSKT</sequence>
<name>T1GXM5_MEGSC</name>
<feature type="compositionally biased region" description="Basic and acidic residues" evidence="1">
    <location>
        <begin position="76"/>
        <end position="90"/>
    </location>
</feature>
<evidence type="ECO:0000313" key="2">
    <source>
        <dbReference type="EnsemblMetazoa" id="MESCA008578-PA"/>
    </source>
</evidence>
<dbReference type="EnsemblMetazoa" id="MESCA008578-RA">
    <property type="protein sequence ID" value="MESCA008578-PA"/>
    <property type="gene ID" value="MESCA008578"/>
</dbReference>
<dbReference type="EMBL" id="CAQQ02381427">
    <property type="status" value="NOT_ANNOTATED_CDS"/>
    <property type="molecule type" value="Genomic_DNA"/>
</dbReference>
<protein>
    <submittedName>
        <fullName evidence="2">Uncharacterized protein</fullName>
    </submittedName>
</protein>
<reference evidence="2" key="2">
    <citation type="submission" date="2015-06" db="UniProtKB">
        <authorList>
            <consortium name="EnsemblMetazoa"/>
        </authorList>
    </citation>
    <scope>IDENTIFICATION</scope>
</reference>
<evidence type="ECO:0000256" key="1">
    <source>
        <dbReference type="SAM" id="MobiDB-lite"/>
    </source>
</evidence>
<reference evidence="3" key="1">
    <citation type="submission" date="2013-02" db="EMBL/GenBank/DDBJ databases">
        <authorList>
            <person name="Hughes D."/>
        </authorList>
    </citation>
    <scope>NUCLEOTIDE SEQUENCE</scope>
    <source>
        <strain>Durham</strain>
        <strain evidence="3">NC isolate 2 -- Noor lab</strain>
    </source>
</reference>
<proteinExistence type="predicted"/>
<keyword evidence="3" id="KW-1185">Reference proteome</keyword>
<dbReference type="Proteomes" id="UP000015102">
    <property type="component" value="Unassembled WGS sequence"/>
</dbReference>
<feature type="region of interest" description="Disordered" evidence="1">
    <location>
        <begin position="66"/>
        <end position="90"/>
    </location>
</feature>
<dbReference type="AlphaFoldDB" id="T1GXM5"/>
<dbReference type="HOGENOM" id="CLU_2443344_0_0_1"/>
<dbReference type="EMBL" id="CAQQ02381426">
    <property type="status" value="NOT_ANNOTATED_CDS"/>
    <property type="molecule type" value="Genomic_DNA"/>
</dbReference>
<accession>T1GXM5</accession>
<organism evidence="2 3">
    <name type="scientific">Megaselia scalaris</name>
    <name type="common">Humpbacked fly</name>
    <name type="synonym">Phora scalaris</name>
    <dbReference type="NCBI Taxonomy" id="36166"/>
    <lineage>
        <taxon>Eukaryota</taxon>
        <taxon>Metazoa</taxon>
        <taxon>Ecdysozoa</taxon>
        <taxon>Arthropoda</taxon>
        <taxon>Hexapoda</taxon>
        <taxon>Insecta</taxon>
        <taxon>Pterygota</taxon>
        <taxon>Neoptera</taxon>
        <taxon>Endopterygota</taxon>
        <taxon>Diptera</taxon>
        <taxon>Brachycera</taxon>
        <taxon>Muscomorpha</taxon>
        <taxon>Platypezoidea</taxon>
        <taxon>Phoridae</taxon>
        <taxon>Megaseliini</taxon>
        <taxon>Megaselia</taxon>
    </lineage>
</organism>
<evidence type="ECO:0000313" key="3">
    <source>
        <dbReference type="Proteomes" id="UP000015102"/>
    </source>
</evidence>